<reference evidence="9 10" key="1">
    <citation type="journal article" date="2013" name="Genome Announc.">
        <title>Draft Genome Sequence of Strain JLT2015T, Belonging to the Family Sphingomonadaceae of the Alphaproteobacteria.</title>
        <authorList>
            <person name="Tang K."/>
            <person name="Liu K."/>
            <person name="Li S."/>
            <person name="Jiao N."/>
        </authorList>
    </citation>
    <scope>NUCLEOTIDE SEQUENCE [LARGE SCALE GENOMIC DNA]</scope>
    <source>
        <strain evidence="9 10">JLT2015</strain>
    </source>
</reference>
<evidence type="ECO:0000256" key="8">
    <source>
        <dbReference type="RuleBase" id="RU364100"/>
    </source>
</evidence>
<evidence type="ECO:0000256" key="2">
    <source>
        <dbReference type="ARBA" id="ARBA00022670"/>
    </source>
</evidence>
<dbReference type="GO" id="GO:0006508">
    <property type="term" value="P:proteolysis"/>
    <property type="evidence" value="ECO:0007669"/>
    <property type="project" value="UniProtKB-KW"/>
</dbReference>
<evidence type="ECO:0000313" key="9">
    <source>
        <dbReference type="EMBL" id="EMD81798.1"/>
    </source>
</evidence>
<sequence>MRSNADEIARVFDARNVAGNIPDLPEIYPDQNAPVIRSVDEGRVIETFTWGFPPPGQVKRPVTNVRNLESPFWLSALKRPERRCLVPVTAFCEWTGPKGAKTKVWFDLIDDPLFAFAGIWRPVEGKATRFAFLTCAPNDIVGAVHPKAMPVILTPSDAEIWLREDWRVALNLVSTYPSRKMRSNDRKLL</sequence>
<keyword evidence="5" id="KW-0190">Covalent protein-DNA linkage</keyword>
<evidence type="ECO:0000256" key="4">
    <source>
        <dbReference type="ARBA" id="ARBA00022801"/>
    </source>
</evidence>
<dbReference type="EMBL" id="AMRV01000015">
    <property type="protein sequence ID" value="EMD81798.1"/>
    <property type="molecule type" value="Genomic_DNA"/>
</dbReference>
<proteinExistence type="inferred from homology"/>
<accession>M2U1W3</accession>
<dbReference type="Pfam" id="PF02586">
    <property type="entry name" value="SRAP"/>
    <property type="match status" value="1"/>
</dbReference>
<keyword evidence="7" id="KW-0456">Lyase</keyword>
<keyword evidence="4 8" id="KW-0378">Hydrolase</keyword>
<evidence type="ECO:0000256" key="1">
    <source>
        <dbReference type="ARBA" id="ARBA00008136"/>
    </source>
</evidence>
<organism evidence="9 10">
    <name type="scientific">Pacificimonas flava</name>
    <dbReference type="NCBI Taxonomy" id="1234595"/>
    <lineage>
        <taxon>Bacteria</taxon>
        <taxon>Pseudomonadati</taxon>
        <taxon>Pseudomonadota</taxon>
        <taxon>Alphaproteobacteria</taxon>
        <taxon>Sphingomonadales</taxon>
        <taxon>Sphingosinicellaceae</taxon>
        <taxon>Pacificimonas</taxon>
    </lineage>
</organism>
<dbReference type="PATRIC" id="fig|1234595.3.peg.2848"/>
<keyword evidence="3" id="KW-0227">DNA damage</keyword>
<keyword evidence="10" id="KW-1185">Reference proteome</keyword>
<keyword evidence="2 8" id="KW-0645">Protease</keyword>
<dbReference type="PANTHER" id="PTHR13604">
    <property type="entry name" value="DC12-RELATED"/>
    <property type="match status" value="1"/>
</dbReference>
<dbReference type="GO" id="GO:0106300">
    <property type="term" value="P:protein-DNA covalent cross-linking repair"/>
    <property type="evidence" value="ECO:0007669"/>
    <property type="project" value="InterPro"/>
</dbReference>
<name>M2U1W3_9SPHN</name>
<evidence type="ECO:0000313" key="10">
    <source>
        <dbReference type="Proteomes" id="UP000011717"/>
    </source>
</evidence>
<dbReference type="GO" id="GO:0008233">
    <property type="term" value="F:peptidase activity"/>
    <property type="evidence" value="ECO:0007669"/>
    <property type="project" value="UniProtKB-KW"/>
</dbReference>
<evidence type="ECO:0000256" key="6">
    <source>
        <dbReference type="ARBA" id="ARBA00023125"/>
    </source>
</evidence>
<comment type="similarity">
    <text evidence="1 8">Belongs to the SOS response-associated peptidase family.</text>
</comment>
<dbReference type="PANTHER" id="PTHR13604:SF0">
    <property type="entry name" value="ABASIC SITE PROCESSING PROTEIN HMCES"/>
    <property type="match status" value="1"/>
</dbReference>
<dbReference type="EC" id="3.4.-.-" evidence="8"/>
<keyword evidence="6" id="KW-0238">DNA-binding</keyword>
<evidence type="ECO:0000256" key="5">
    <source>
        <dbReference type="ARBA" id="ARBA00023124"/>
    </source>
</evidence>
<dbReference type="GO" id="GO:0016829">
    <property type="term" value="F:lyase activity"/>
    <property type="evidence" value="ECO:0007669"/>
    <property type="project" value="UniProtKB-KW"/>
</dbReference>
<dbReference type="InterPro" id="IPR036590">
    <property type="entry name" value="SRAP-like"/>
</dbReference>
<comment type="caution">
    <text evidence="9">The sequence shown here is derived from an EMBL/GenBank/DDBJ whole genome shotgun (WGS) entry which is preliminary data.</text>
</comment>
<gene>
    <name evidence="9" type="ORF">C725_2846</name>
</gene>
<dbReference type="InterPro" id="IPR003738">
    <property type="entry name" value="SRAP"/>
</dbReference>
<dbReference type="SUPFAM" id="SSF143081">
    <property type="entry name" value="BB1717-like"/>
    <property type="match status" value="1"/>
</dbReference>
<protein>
    <recommendedName>
        <fullName evidence="8">Abasic site processing protein</fullName>
        <ecNumber evidence="8">3.4.-.-</ecNumber>
    </recommendedName>
</protein>
<dbReference type="GO" id="GO:0003697">
    <property type="term" value="F:single-stranded DNA binding"/>
    <property type="evidence" value="ECO:0007669"/>
    <property type="project" value="InterPro"/>
</dbReference>
<dbReference type="Proteomes" id="UP000011717">
    <property type="component" value="Unassembled WGS sequence"/>
</dbReference>
<dbReference type="AlphaFoldDB" id="M2U1W3"/>
<evidence type="ECO:0000256" key="7">
    <source>
        <dbReference type="ARBA" id="ARBA00023239"/>
    </source>
</evidence>
<dbReference type="Gene3D" id="3.90.1680.10">
    <property type="entry name" value="SOS response associated peptidase-like"/>
    <property type="match status" value="1"/>
</dbReference>
<evidence type="ECO:0000256" key="3">
    <source>
        <dbReference type="ARBA" id="ARBA00022763"/>
    </source>
</evidence>